<evidence type="ECO:0000256" key="7">
    <source>
        <dbReference type="ARBA" id="ARBA00023157"/>
    </source>
</evidence>
<keyword evidence="3" id="KW-0001">2Fe-2S</keyword>
<organism evidence="11">
    <name type="scientific">Gulosibacter sediminis</name>
    <dbReference type="NCBI Taxonomy" id="1729695"/>
    <lineage>
        <taxon>Bacteria</taxon>
        <taxon>Bacillati</taxon>
        <taxon>Actinomycetota</taxon>
        <taxon>Actinomycetes</taxon>
        <taxon>Micrococcales</taxon>
        <taxon>Microbacteriaceae</taxon>
        <taxon>Gulosibacter</taxon>
    </lineage>
</organism>
<dbReference type="InterPro" id="IPR036922">
    <property type="entry name" value="Rieske_2Fe-2S_sf"/>
</dbReference>
<dbReference type="Pfam" id="PF00355">
    <property type="entry name" value="Rieske"/>
    <property type="match status" value="1"/>
</dbReference>
<dbReference type="CDD" id="cd03467">
    <property type="entry name" value="Rieske"/>
    <property type="match status" value="1"/>
</dbReference>
<evidence type="ECO:0000256" key="9">
    <source>
        <dbReference type="ARBA" id="ARBA00034078"/>
    </source>
</evidence>
<name>A0ABY4MZD5_9MICO</name>
<dbReference type="PANTHER" id="PTHR10134">
    <property type="entry name" value="CYTOCHROME B-C1 COMPLEX SUBUNIT RIESKE, MITOCHONDRIAL"/>
    <property type="match status" value="1"/>
</dbReference>
<dbReference type="InterPro" id="IPR005805">
    <property type="entry name" value="Rieske_Fe-S_prot_C"/>
</dbReference>
<dbReference type="PROSITE" id="PS51318">
    <property type="entry name" value="TAT"/>
    <property type="match status" value="1"/>
</dbReference>
<dbReference type="InterPro" id="IPR017941">
    <property type="entry name" value="Rieske_2Fe-2S"/>
</dbReference>
<reference evidence="11" key="1">
    <citation type="submission" date="2022-05" db="EMBL/GenBank/DDBJ databases">
        <title>Complete genome sequence of toluene-degrading Gulosibacter sediminis strain ACHW.36C.</title>
        <authorList>
            <person name="Wai A.C."/>
            <person name="Lai G.K."/>
            <person name="Griffin S.D."/>
            <person name="Leung F.C."/>
        </authorList>
    </citation>
    <scope>NUCLEOTIDE SEQUENCE [LARGE SCALE GENOMIC DNA]</scope>
    <source>
        <strain evidence="11">ACHW.36C</strain>
    </source>
</reference>
<proteinExistence type="predicted"/>
<protein>
    <recommendedName>
        <fullName evidence="2">Cytochrome bc1 complex Rieske iron-sulfur subunit</fullName>
    </recommendedName>
    <alternativeName>
        <fullName evidence="8">Cytochrome bc1 reductase complex subunit QcrA</fullName>
    </alternativeName>
</protein>
<gene>
    <name evidence="11" type="ORF">M3M28_04925</name>
</gene>
<evidence type="ECO:0000256" key="1">
    <source>
        <dbReference type="ARBA" id="ARBA00002494"/>
    </source>
</evidence>
<keyword evidence="7" id="KW-1015">Disulfide bond</keyword>
<dbReference type="InterPro" id="IPR006311">
    <property type="entry name" value="TAT_signal"/>
</dbReference>
<evidence type="ECO:0000256" key="4">
    <source>
        <dbReference type="ARBA" id="ARBA00022723"/>
    </source>
</evidence>
<dbReference type="EMBL" id="CP097160">
    <property type="protein sequence ID" value="UQN15796.1"/>
    <property type="molecule type" value="Genomic_DNA"/>
</dbReference>
<dbReference type="SUPFAM" id="SSF50022">
    <property type="entry name" value="ISP domain"/>
    <property type="match status" value="1"/>
</dbReference>
<dbReference type="Gene3D" id="2.102.10.10">
    <property type="entry name" value="Rieske [2Fe-2S] iron-sulphur domain"/>
    <property type="match status" value="1"/>
</dbReference>
<feature type="domain" description="Rieske" evidence="10">
    <location>
        <begin position="49"/>
        <end position="141"/>
    </location>
</feature>
<evidence type="ECO:0000256" key="2">
    <source>
        <dbReference type="ARBA" id="ARBA00015816"/>
    </source>
</evidence>
<dbReference type="PROSITE" id="PS51296">
    <property type="entry name" value="RIESKE"/>
    <property type="match status" value="1"/>
</dbReference>
<sequence length="142" mass="14327">MTTDAAPAGLMSRRALVRTTAVAGGGMALAALLSACGESSREAGETAAPFTVPAAEVPVGGGIVLAQHQALVTQPVEGEFHAFSAVCTHKGCVLSDVQGDRAHCGCHNSYFDLATGEPVAGPALEPLPELTVTQDGEQLSIS</sequence>
<keyword evidence="4" id="KW-0479">Metal-binding</keyword>
<evidence type="ECO:0000256" key="8">
    <source>
        <dbReference type="ARBA" id="ARBA00029586"/>
    </source>
</evidence>
<dbReference type="InterPro" id="IPR014349">
    <property type="entry name" value="Rieske_Fe-S_prot"/>
</dbReference>
<accession>A0ABY4MZD5</accession>
<evidence type="ECO:0000313" key="11">
    <source>
        <dbReference type="EMBL" id="UQN15796.1"/>
    </source>
</evidence>
<comment type="function">
    <text evidence="1">Iron-sulfur subunit of the cytochrome bc1 complex, an essential component of the respiratory electron transport chain required for ATP synthesis. The bc1 complex catalyzes the oxidation of menaquinol and the reduction of cytochrome c in the respiratory chain. The bc1 complex operates through a Q-cycle mechanism that couples electron transfer to generation of the proton gradient that drives ATP synthesis.</text>
</comment>
<evidence type="ECO:0000256" key="3">
    <source>
        <dbReference type="ARBA" id="ARBA00022714"/>
    </source>
</evidence>
<evidence type="ECO:0000256" key="5">
    <source>
        <dbReference type="ARBA" id="ARBA00023004"/>
    </source>
</evidence>
<keyword evidence="6" id="KW-0411">Iron-sulfur</keyword>
<evidence type="ECO:0000259" key="10">
    <source>
        <dbReference type="PROSITE" id="PS51296"/>
    </source>
</evidence>
<comment type="cofactor">
    <cofactor evidence="9">
        <name>[2Fe-2S] cluster</name>
        <dbReference type="ChEBI" id="CHEBI:190135"/>
    </cofactor>
</comment>
<keyword evidence="5" id="KW-0408">Iron</keyword>
<dbReference type="PRINTS" id="PR00162">
    <property type="entry name" value="RIESKE"/>
</dbReference>
<evidence type="ECO:0000256" key="6">
    <source>
        <dbReference type="ARBA" id="ARBA00023014"/>
    </source>
</evidence>